<dbReference type="PANTHER" id="PTHR33507">
    <property type="entry name" value="INNER MEMBRANE PROTEIN YBBJ"/>
    <property type="match status" value="1"/>
</dbReference>
<evidence type="ECO:0000256" key="4">
    <source>
        <dbReference type="ARBA" id="ARBA00023136"/>
    </source>
</evidence>
<keyword evidence="4 5" id="KW-0472">Membrane</keyword>
<dbReference type="RefSeq" id="WP_209701234.1">
    <property type="nucleotide sequence ID" value="NZ_JAGGLM010000003.1"/>
</dbReference>
<evidence type="ECO:0000259" key="6">
    <source>
        <dbReference type="Pfam" id="PF01957"/>
    </source>
</evidence>
<evidence type="ECO:0000256" key="2">
    <source>
        <dbReference type="ARBA" id="ARBA00022692"/>
    </source>
</evidence>
<keyword evidence="2 5" id="KW-0812">Transmembrane</keyword>
<keyword evidence="7" id="KW-0378">Hydrolase</keyword>
<feature type="transmembrane region" description="Helical" evidence="5">
    <location>
        <begin position="45"/>
        <end position="69"/>
    </location>
</feature>
<dbReference type="SUPFAM" id="SSF141322">
    <property type="entry name" value="NfeD domain-like"/>
    <property type="match status" value="1"/>
</dbReference>
<evidence type="ECO:0000256" key="5">
    <source>
        <dbReference type="SAM" id="Phobius"/>
    </source>
</evidence>
<keyword evidence="3 5" id="KW-1133">Transmembrane helix</keyword>
<evidence type="ECO:0000313" key="7">
    <source>
        <dbReference type="EMBL" id="MBP2032252.1"/>
    </source>
</evidence>
<comment type="subcellular location">
    <subcellularLocation>
        <location evidence="1">Membrane</location>
        <topology evidence="1">Multi-pass membrane protein</topology>
    </subcellularLocation>
</comment>
<evidence type="ECO:0000313" key="8">
    <source>
        <dbReference type="Proteomes" id="UP001519307"/>
    </source>
</evidence>
<feature type="transmembrane region" description="Helical" evidence="5">
    <location>
        <begin position="7"/>
        <end position="39"/>
    </location>
</feature>
<gene>
    <name evidence="7" type="ORF">J2Z42_000917</name>
</gene>
<keyword evidence="7" id="KW-0645">Protease</keyword>
<dbReference type="InterPro" id="IPR002810">
    <property type="entry name" value="NfeD-like_C"/>
</dbReference>
<dbReference type="Gene3D" id="2.40.50.140">
    <property type="entry name" value="Nucleic acid-binding proteins"/>
    <property type="match status" value="1"/>
</dbReference>
<name>A0ABS4KQC4_9CLOT</name>
<dbReference type="PANTHER" id="PTHR33507:SF3">
    <property type="entry name" value="INNER MEMBRANE PROTEIN YBBJ"/>
    <property type="match status" value="1"/>
</dbReference>
<dbReference type="InterPro" id="IPR012340">
    <property type="entry name" value="NA-bd_OB-fold"/>
</dbReference>
<feature type="domain" description="NfeD-like C-terminal" evidence="6">
    <location>
        <begin position="87"/>
        <end position="140"/>
    </location>
</feature>
<dbReference type="EMBL" id="JAGGLM010000003">
    <property type="protein sequence ID" value="MBP2032252.1"/>
    <property type="molecule type" value="Genomic_DNA"/>
</dbReference>
<organism evidence="7 8">
    <name type="scientific">Clostridium algifaecis</name>
    <dbReference type="NCBI Taxonomy" id="1472040"/>
    <lineage>
        <taxon>Bacteria</taxon>
        <taxon>Bacillati</taxon>
        <taxon>Bacillota</taxon>
        <taxon>Clostridia</taxon>
        <taxon>Eubacteriales</taxon>
        <taxon>Clostridiaceae</taxon>
        <taxon>Clostridium</taxon>
    </lineage>
</organism>
<proteinExistence type="predicted"/>
<evidence type="ECO:0000256" key="3">
    <source>
        <dbReference type="ARBA" id="ARBA00022989"/>
    </source>
</evidence>
<dbReference type="Proteomes" id="UP001519307">
    <property type="component" value="Unassembled WGS sequence"/>
</dbReference>
<reference evidence="7 8" key="1">
    <citation type="submission" date="2021-03" db="EMBL/GenBank/DDBJ databases">
        <title>Genomic Encyclopedia of Type Strains, Phase IV (KMG-IV): sequencing the most valuable type-strain genomes for metagenomic binning, comparative biology and taxonomic classification.</title>
        <authorList>
            <person name="Goeker M."/>
        </authorList>
    </citation>
    <scope>NUCLEOTIDE SEQUENCE [LARGE SCALE GENOMIC DNA]</scope>
    <source>
        <strain evidence="7 8">DSM 28783</strain>
    </source>
</reference>
<evidence type="ECO:0000256" key="1">
    <source>
        <dbReference type="ARBA" id="ARBA00004141"/>
    </source>
</evidence>
<dbReference type="GO" id="GO:0008233">
    <property type="term" value="F:peptidase activity"/>
    <property type="evidence" value="ECO:0007669"/>
    <property type="project" value="UniProtKB-KW"/>
</dbReference>
<dbReference type="InterPro" id="IPR052165">
    <property type="entry name" value="Membrane_assoc_protease"/>
</dbReference>
<sequence length="143" mass="16070">MSSSLILWIIIGIVCLVADILTSAFLFVWFTVGAIFALIAYTLKYSIVVQFSVFVIVSVILVAVCYPLIKKNIKKNIKPTALRESTYKGKKIIIDREMQDNNAVKLDGVLWNIKNDDIVLKEGDKIEITGIDGNRVLVKKCDY</sequence>
<protein>
    <submittedName>
        <fullName evidence="7">Membrane protein implicated in regulation of membrane protease activity</fullName>
    </submittedName>
</protein>
<keyword evidence="8" id="KW-1185">Reference proteome</keyword>
<comment type="caution">
    <text evidence="7">The sequence shown here is derived from an EMBL/GenBank/DDBJ whole genome shotgun (WGS) entry which is preliminary data.</text>
</comment>
<accession>A0ABS4KQC4</accession>
<dbReference type="GO" id="GO:0006508">
    <property type="term" value="P:proteolysis"/>
    <property type="evidence" value="ECO:0007669"/>
    <property type="project" value="UniProtKB-KW"/>
</dbReference>
<dbReference type="Pfam" id="PF01957">
    <property type="entry name" value="NfeD"/>
    <property type="match status" value="1"/>
</dbReference>